<evidence type="ECO:0000256" key="6">
    <source>
        <dbReference type="ARBA" id="ARBA00022821"/>
    </source>
</evidence>
<dbReference type="AlphaFoldDB" id="A0AAV1CPR9"/>
<evidence type="ECO:0000259" key="8">
    <source>
        <dbReference type="Pfam" id="PF00931"/>
    </source>
</evidence>
<dbReference type="GO" id="GO:0043531">
    <property type="term" value="F:ADP binding"/>
    <property type="evidence" value="ECO:0007669"/>
    <property type="project" value="InterPro"/>
</dbReference>
<protein>
    <submittedName>
        <fullName evidence="10">OLC1v1032770C3</fullName>
    </submittedName>
</protein>
<dbReference type="SUPFAM" id="SSF52058">
    <property type="entry name" value="L domain-like"/>
    <property type="match status" value="1"/>
</dbReference>
<evidence type="ECO:0000313" key="10">
    <source>
        <dbReference type="EMBL" id="CAI9096587.1"/>
    </source>
</evidence>
<dbReference type="FunFam" id="3.40.50.300:FF:001091">
    <property type="entry name" value="Probable disease resistance protein At1g61300"/>
    <property type="match status" value="1"/>
</dbReference>
<keyword evidence="7" id="KW-0067">ATP-binding</keyword>
<evidence type="ECO:0000256" key="5">
    <source>
        <dbReference type="ARBA" id="ARBA00022741"/>
    </source>
</evidence>
<dbReference type="InterPro" id="IPR002182">
    <property type="entry name" value="NB-ARC"/>
</dbReference>
<evidence type="ECO:0000256" key="2">
    <source>
        <dbReference type="ARBA" id="ARBA00008894"/>
    </source>
</evidence>
<dbReference type="PANTHER" id="PTHR36766:SF53">
    <property type="entry name" value="DISEASE RESISTANCE PROTEIN RPP13-LIKE"/>
    <property type="match status" value="1"/>
</dbReference>
<accession>A0AAV1CPR9</accession>
<comment type="function">
    <text evidence="1">Confers resistance to late blight (Phytophthora infestans) races carrying the avirulence gene Avr1. Resistance proteins guard the plant against pathogens that contain an appropriate avirulence protein via an indirect interaction with this avirulence protein. That triggers a defense system including the hypersensitive response, which restricts the pathogen growth.</text>
</comment>
<dbReference type="InterPro" id="IPR027417">
    <property type="entry name" value="P-loop_NTPase"/>
</dbReference>
<dbReference type="Gene3D" id="1.10.8.430">
    <property type="entry name" value="Helical domain of apoptotic protease-activating factors"/>
    <property type="match status" value="1"/>
</dbReference>
<dbReference type="Gene3D" id="3.80.10.10">
    <property type="entry name" value="Ribonuclease Inhibitor"/>
    <property type="match status" value="1"/>
</dbReference>
<evidence type="ECO:0000256" key="3">
    <source>
        <dbReference type="ARBA" id="ARBA00022614"/>
    </source>
</evidence>
<dbReference type="InterPro" id="IPR021929">
    <property type="entry name" value="R1A-like_N"/>
</dbReference>
<dbReference type="GO" id="GO:0009626">
    <property type="term" value="P:plant-type hypersensitive response"/>
    <property type="evidence" value="ECO:0007669"/>
    <property type="project" value="UniProtKB-KW"/>
</dbReference>
<reference evidence="10" key="1">
    <citation type="submission" date="2023-03" db="EMBL/GenBank/DDBJ databases">
        <authorList>
            <person name="Julca I."/>
        </authorList>
    </citation>
    <scope>NUCLEOTIDE SEQUENCE</scope>
</reference>
<dbReference type="EMBL" id="OX459119">
    <property type="protein sequence ID" value="CAI9096587.1"/>
    <property type="molecule type" value="Genomic_DNA"/>
</dbReference>
<dbReference type="PRINTS" id="PR00364">
    <property type="entry name" value="DISEASERSIST"/>
</dbReference>
<keyword evidence="6" id="KW-0611">Plant defense</keyword>
<evidence type="ECO:0000256" key="4">
    <source>
        <dbReference type="ARBA" id="ARBA00022667"/>
    </source>
</evidence>
<dbReference type="PANTHER" id="PTHR36766">
    <property type="entry name" value="PLANT BROAD-SPECTRUM MILDEW RESISTANCE PROTEIN RPW8"/>
    <property type="match status" value="1"/>
</dbReference>
<dbReference type="Pfam" id="PF12061">
    <property type="entry name" value="NB-LRR"/>
    <property type="match status" value="1"/>
</dbReference>
<dbReference type="Pfam" id="PF00931">
    <property type="entry name" value="NB-ARC"/>
    <property type="match status" value="1"/>
</dbReference>
<feature type="domain" description="NB-ARC" evidence="8">
    <location>
        <begin position="577"/>
        <end position="748"/>
    </location>
</feature>
<comment type="similarity">
    <text evidence="2">Belongs to the disease resistance NB-LRR family.</text>
</comment>
<name>A0AAV1CPR9_OLDCO</name>
<evidence type="ECO:0000259" key="9">
    <source>
        <dbReference type="Pfam" id="PF12061"/>
    </source>
</evidence>
<dbReference type="Proteomes" id="UP001161247">
    <property type="component" value="Chromosome 2"/>
</dbReference>
<dbReference type="InterPro" id="IPR032675">
    <property type="entry name" value="LRR_dom_sf"/>
</dbReference>
<evidence type="ECO:0000256" key="7">
    <source>
        <dbReference type="ARBA" id="ARBA00022840"/>
    </source>
</evidence>
<gene>
    <name evidence="10" type="ORF">OLC1_LOCUS7308</name>
</gene>
<sequence length="1218" mass="139041">MEESANSVLSYFYLALNDLYKLVWTFDDDTRAEVHIKLLMGKLRCLRTFIICSRRFGNETHLNNDADTTLGSLLVRIEDVVCRNHRAIKDYCDFLLLEGDDDPTFSGKKVGKFRRDVESFEEEMKQWYTSFPYYYSQLSSSPVMPIQVIHIADSILESVEDFLFLPVDVTHFPPPPVEAFKENITFLRNFFRFATLPGADEPRGLQELFTYVEPLAINAAHITECLFSSRNYYLKPSPIQASNIDGMILSISAWMEKIKHFDSQVYATHTRVLASLKHLIRELPVPALNIFDDDPTFNIMENFLVSLLYCLSEMLERDTVPVVSMKNQLQALYEALRSLRLILKEQPNMFVDVKIRDLGVVICDVGVVIFSLYHKEDTVIDVGVSDLLEKIGVIHTKVEEHVLETSEFNFPEVIRTKVEDQVPETSEFSFPKTNVLGFLDFLLDNLMEVKSCKVDLGAQMCIQKIGEHLLFLRSFLGVLVVLQNQQEDLQALHDLAVELAFKMEFLIDQLVLKDIQESFSSSTTTITEQIEMIKADAMKIFHCSRQPIQLRRPTATLSMVPSESSTIAADEVVGLEAETTSIIDRLTRGSKKLQVVAIVGMPGLGKTTIAQKVYNHPSVRHHFNVHASCTISQVFETKVVVLKLLTQTLGNLPNGYLEMEEGDLIQELWRSLKRRRYLIFVDDVWDRQAFDRLIGSFPDDSTESRILLTSRNHDVAPEAILDEKPHHLRQFTGKESLELLRRKLFPGKDWPASLYELGMQIAECCKGLPLTTVIVAGILSNTKPEVWNETLESISADTISGTEKSSRGDVKTCCTHDLLRDFYLRKAKEENLFQDLLSVNKKPSNLPRLDIESCNYLSTTGSILISPHFRSLVSFGQLIFWSNISVDISSNFRMFQRLKVLNMEQVWTGSKFPKELGLLVQLRYLAMETHYDVSPSIGHPEKDLKLPIDNLDSSSTMNDLDSLSNLLCTDWDVMEKQLRKFPNIRHLKCKLHKEEGNGGMITSMAFAFLSLLESLTVSIQPLPRDSFVFIFPKNLKKLSLEGCKLLWTQMNPIAELPHLEVLKLLHDSFIGKTWDVEEAQFPKLRFLKLQRLMIINWTASDEEFPNLQKLVLKDCGWLKQIPVDCLQNAPSLGEIEVSGSSRRLEGFVDEIRETQIDMGNSVFKATVLNLRDDDDDDEEEEYGAIEYASSDFDFATDLERDEDIEAHFSSVSFCEPEI</sequence>
<organism evidence="10 11">
    <name type="scientific">Oldenlandia corymbosa var. corymbosa</name>
    <dbReference type="NCBI Taxonomy" id="529605"/>
    <lineage>
        <taxon>Eukaryota</taxon>
        <taxon>Viridiplantae</taxon>
        <taxon>Streptophyta</taxon>
        <taxon>Embryophyta</taxon>
        <taxon>Tracheophyta</taxon>
        <taxon>Spermatophyta</taxon>
        <taxon>Magnoliopsida</taxon>
        <taxon>eudicotyledons</taxon>
        <taxon>Gunneridae</taxon>
        <taxon>Pentapetalae</taxon>
        <taxon>asterids</taxon>
        <taxon>lamiids</taxon>
        <taxon>Gentianales</taxon>
        <taxon>Rubiaceae</taxon>
        <taxon>Rubioideae</taxon>
        <taxon>Spermacoceae</taxon>
        <taxon>Hedyotis-Oldenlandia complex</taxon>
        <taxon>Oldenlandia</taxon>
    </lineage>
</organism>
<dbReference type="Gene3D" id="3.40.50.300">
    <property type="entry name" value="P-loop containing nucleotide triphosphate hydrolases"/>
    <property type="match status" value="1"/>
</dbReference>
<evidence type="ECO:0000313" key="11">
    <source>
        <dbReference type="Proteomes" id="UP001161247"/>
    </source>
</evidence>
<evidence type="ECO:0000256" key="1">
    <source>
        <dbReference type="ARBA" id="ARBA00002074"/>
    </source>
</evidence>
<keyword evidence="3" id="KW-0433">Leucine-rich repeat</keyword>
<dbReference type="SUPFAM" id="SSF52540">
    <property type="entry name" value="P-loop containing nucleoside triphosphate hydrolases"/>
    <property type="match status" value="1"/>
</dbReference>
<proteinExistence type="inferred from homology"/>
<dbReference type="InterPro" id="IPR042197">
    <property type="entry name" value="Apaf_helical"/>
</dbReference>
<feature type="domain" description="Late blight resistance protein R1A-like N-terminal" evidence="9">
    <location>
        <begin position="123"/>
        <end position="379"/>
    </location>
</feature>
<keyword evidence="5" id="KW-0547">Nucleotide-binding</keyword>
<keyword evidence="4" id="KW-0381">Hypersensitive response</keyword>
<keyword evidence="11" id="KW-1185">Reference proteome</keyword>
<dbReference type="GO" id="GO:0005524">
    <property type="term" value="F:ATP binding"/>
    <property type="evidence" value="ECO:0007669"/>
    <property type="project" value="UniProtKB-KW"/>
</dbReference>